<evidence type="ECO:0000313" key="3">
    <source>
        <dbReference type="EMBL" id="MER2996349.1"/>
    </source>
</evidence>
<comment type="caution">
    <text evidence="3">The sequence shown here is derived from an EMBL/GenBank/DDBJ whole genome shotgun (WGS) entry which is preliminary data.</text>
</comment>
<keyword evidence="2" id="KW-0732">Signal</keyword>
<dbReference type="Proteomes" id="UP001476807">
    <property type="component" value="Unassembled WGS sequence"/>
</dbReference>
<accession>A0ABV1RPQ5</accession>
<feature type="chain" id="PRO_5046277810" description="Collagen-like protein" evidence="2">
    <location>
        <begin position="22"/>
        <end position="260"/>
    </location>
</feature>
<gene>
    <name evidence="3" type="ORF">ABS362_02250</name>
</gene>
<dbReference type="RefSeq" id="WP_350410632.1">
    <property type="nucleotide sequence ID" value="NZ_JBEOKT010000002.1"/>
</dbReference>
<dbReference type="EMBL" id="JBEOKT010000002">
    <property type="protein sequence ID" value="MER2996349.1"/>
    <property type="molecule type" value="Genomic_DNA"/>
</dbReference>
<evidence type="ECO:0000256" key="2">
    <source>
        <dbReference type="SAM" id="SignalP"/>
    </source>
</evidence>
<feature type="signal peptide" evidence="2">
    <location>
        <begin position="1"/>
        <end position="21"/>
    </location>
</feature>
<evidence type="ECO:0000256" key="1">
    <source>
        <dbReference type="SAM" id="MobiDB-lite"/>
    </source>
</evidence>
<proteinExistence type="predicted"/>
<evidence type="ECO:0000313" key="4">
    <source>
        <dbReference type="Proteomes" id="UP001476807"/>
    </source>
</evidence>
<keyword evidence="4" id="KW-1185">Reference proteome</keyword>
<evidence type="ECO:0008006" key="5">
    <source>
        <dbReference type="Google" id="ProtNLM"/>
    </source>
</evidence>
<protein>
    <recommendedName>
        <fullName evidence="5">Collagen-like protein</fullName>
    </recommendedName>
</protein>
<feature type="region of interest" description="Disordered" evidence="1">
    <location>
        <begin position="166"/>
        <end position="188"/>
    </location>
</feature>
<organism evidence="3 4">
    <name type="scientific">Pontibacter populi</name>
    <dbReference type="NCBI Taxonomy" id="890055"/>
    <lineage>
        <taxon>Bacteria</taxon>
        <taxon>Pseudomonadati</taxon>
        <taxon>Bacteroidota</taxon>
        <taxon>Cytophagia</taxon>
        <taxon>Cytophagales</taxon>
        <taxon>Hymenobacteraceae</taxon>
        <taxon>Pontibacter</taxon>
    </lineage>
</organism>
<name>A0ABV1RPQ5_9BACT</name>
<reference evidence="3 4" key="1">
    <citation type="submission" date="2024-06" db="EMBL/GenBank/DDBJ databases">
        <title>Pontibacter populi HYL7-15.</title>
        <authorList>
            <person name="Kim M.K."/>
        </authorList>
    </citation>
    <scope>NUCLEOTIDE SEQUENCE [LARGE SCALE GENOMIC DNA]</scope>
    <source>
        <strain evidence="3 4">HYL7-15</strain>
    </source>
</reference>
<sequence length="260" mass="27422">MKIKNLLLTLFLLLLAIEADAQTNNSRKLEIHSYEIFFVGPENELDLDTLIMHNNSILRFDPSKPAKLTARTAFIGRNCKITAKGADGISGNSANSGDDGENGGELDMIINFESLGGLTIDIRGGNGGKGANGKSGFRGKETKTEQITYKDAKGNSQTKTVIIELGDPGTDGENATRGGSGGNGGQLKLAYSSRSFTPTINQSNRKEHNILILYAGGGKAKDGTPGRGGIGSIDGTLIYTPTKASNDGHFEVKRIGSSSN</sequence>